<gene>
    <name evidence="2" type="ORF">JTE90_021187</name>
</gene>
<organism evidence="2 3">
    <name type="scientific">Oedothorax gibbosus</name>
    <dbReference type="NCBI Taxonomy" id="931172"/>
    <lineage>
        <taxon>Eukaryota</taxon>
        <taxon>Metazoa</taxon>
        <taxon>Ecdysozoa</taxon>
        <taxon>Arthropoda</taxon>
        <taxon>Chelicerata</taxon>
        <taxon>Arachnida</taxon>
        <taxon>Araneae</taxon>
        <taxon>Araneomorphae</taxon>
        <taxon>Entelegynae</taxon>
        <taxon>Araneoidea</taxon>
        <taxon>Linyphiidae</taxon>
        <taxon>Erigoninae</taxon>
        <taxon>Oedothorax</taxon>
    </lineage>
</organism>
<dbReference type="AlphaFoldDB" id="A0AAV6V6N5"/>
<reference evidence="2 3" key="1">
    <citation type="journal article" date="2022" name="Nat. Ecol. Evol.">
        <title>A masculinizing supergene underlies an exaggerated male reproductive morph in a spider.</title>
        <authorList>
            <person name="Hendrickx F."/>
            <person name="De Corte Z."/>
            <person name="Sonet G."/>
            <person name="Van Belleghem S.M."/>
            <person name="Kostlbacher S."/>
            <person name="Vangestel C."/>
        </authorList>
    </citation>
    <scope>NUCLEOTIDE SEQUENCE [LARGE SCALE GENOMIC DNA]</scope>
    <source>
        <strain evidence="2">W744_W776</strain>
    </source>
</reference>
<keyword evidence="3" id="KW-1185">Reference proteome</keyword>
<protein>
    <submittedName>
        <fullName evidence="2">Uncharacterized protein</fullName>
    </submittedName>
</protein>
<evidence type="ECO:0000313" key="3">
    <source>
        <dbReference type="Proteomes" id="UP000827092"/>
    </source>
</evidence>
<dbReference type="EMBL" id="JAFNEN010000157">
    <property type="protein sequence ID" value="KAG8191585.1"/>
    <property type="molecule type" value="Genomic_DNA"/>
</dbReference>
<dbReference type="Proteomes" id="UP000827092">
    <property type="component" value="Unassembled WGS sequence"/>
</dbReference>
<evidence type="ECO:0000256" key="1">
    <source>
        <dbReference type="SAM" id="MobiDB-lite"/>
    </source>
</evidence>
<feature type="region of interest" description="Disordered" evidence="1">
    <location>
        <begin position="21"/>
        <end position="42"/>
    </location>
</feature>
<sequence>MPQHRKTTQQISASPIIYRDAHLHPQNPGPNPTVPSPVKSEKTRLKKVTGGVLVRMSYRTTHKLMFADPCYVVIGVNRMLWYKPILADKLRIT</sequence>
<name>A0AAV6V6N5_9ARAC</name>
<evidence type="ECO:0000313" key="2">
    <source>
        <dbReference type="EMBL" id="KAG8191585.1"/>
    </source>
</evidence>
<comment type="caution">
    <text evidence="2">The sequence shown here is derived from an EMBL/GenBank/DDBJ whole genome shotgun (WGS) entry which is preliminary data.</text>
</comment>
<proteinExistence type="predicted"/>
<accession>A0AAV6V6N5</accession>